<dbReference type="AlphaFoldDB" id="A0A426XBW6"/>
<dbReference type="Proteomes" id="UP000287651">
    <property type="component" value="Unassembled WGS sequence"/>
</dbReference>
<feature type="compositionally biased region" description="Low complexity" evidence="1">
    <location>
        <begin position="8"/>
        <end position="23"/>
    </location>
</feature>
<gene>
    <name evidence="2" type="ORF">B296_00051177</name>
</gene>
<evidence type="ECO:0000313" key="2">
    <source>
        <dbReference type="EMBL" id="RRT36965.1"/>
    </source>
</evidence>
<organism evidence="2 3">
    <name type="scientific">Ensete ventricosum</name>
    <name type="common">Abyssinian banana</name>
    <name type="synonym">Musa ensete</name>
    <dbReference type="NCBI Taxonomy" id="4639"/>
    <lineage>
        <taxon>Eukaryota</taxon>
        <taxon>Viridiplantae</taxon>
        <taxon>Streptophyta</taxon>
        <taxon>Embryophyta</taxon>
        <taxon>Tracheophyta</taxon>
        <taxon>Spermatophyta</taxon>
        <taxon>Magnoliopsida</taxon>
        <taxon>Liliopsida</taxon>
        <taxon>Zingiberales</taxon>
        <taxon>Musaceae</taxon>
        <taxon>Ensete</taxon>
    </lineage>
</organism>
<proteinExistence type="predicted"/>
<protein>
    <submittedName>
        <fullName evidence="2">Uncharacterized protein</fullName>
    </submittedName>
</protein>
<reference evidence="2 3" key="1">
    <citation type="journal article" date="2014" name="Agronomy (Basel)">
        <title>A Draft Genome Sequence for Ensete ventricosum, the Drought-Tolerant Tree Against Hunger.</title>
        <authorList>
            <person name="Harrison J."/>
            <person name="Moore K.A."/>
            <person name="Paszkiewicz K."/>
            <person name="Jones T."/>
            <person name="Grant M."/>
            <person name="Ambacheew D."/>
            <person name="Muzemil S."/>
            <person name="Studholme D.J."/>
        </authorList>
    </citation>
    <scope>NUCLEOTIDE SEQUENCE [LARGE SCALE GENOMIC DNA]</scope>
</reference>
<sequence length="82" mass="8446">MHLLDCDSSSTQSPLHSSSCGQGSLQGGDWMLPGLAVGAAARGHNHLQCSARKGGQLQGACKERPAHKGDIEGARGVRAILL</sequence>
<feature type="region of interest" description="Disordered" evidence="1">
    <location>
        <begin position="1"/>
        <end position="23"/>
    </location>
</feature>
<comment type="caution">
    <text evidence="2">The sequence shown here is derived from an EMBL/GenBank/DDBJ whole genome shotgun (WGS) entry which is preliminary data.</text>
</comment>
<evidence type="ECO:0000256" key="1">
    <source>
        <dbReference type="SAM" id="MobiDB-lite"/>
    </source>
</evidence>
<dbReference type="EMBL" id="AMZH03022850">
    <property type="protein sequence ID" value="RRT36965.1"/>
    <property type="molecule type" value="Genomic_DNA"/>
</dbReference>
<name>A0A426XBW6_ENSVE</name>
<accession>A0A426XBW6</accession>
<evidence type="ECO:0000313" key="3">
    <source>
        <dbReference type="Proteomes" id="UP000287651"/>
    </source>
</evidence>